<comment type="caution">
    <text evidence="1">The sequence shown here is derived from an EMBL/GenBank/DDBJ whole genome shotgun (WGS) entry which is preliminary data.</text>
</comment>
<dbReference type="AlphaFoldDB" id="A0AAV8R1V9"/>
<name>A0AAV8R1V9_ENSVE</name>
<sequence length="146" mass="16420">MVGGHQSSHSHCFGLDSFLDYQIAIAAEEGTSLRIREEEEQRHAVARNKNSPCCFASSKAAAGYPKKSSVVGSRPSLEGLFLRLARLFRRRSMESRVIAGIKRRQRERATKRALRGHLAAAARDMGPCDAARERRNRMWTDSITYN</sequence>
<proteinExistence type="predicted"/>
<organism evidence="1 2">
    <name type="scientific">Ensete ventricosum</name>
    <name type="common">Abyssinian banana</name>
    <name type="synonym">Musa ensete</name>
    <dbReference type="NCBI Taxonomy" id="4639"/>
    <lineage>
        <taxon>Eukaryota</taxon>
        <taxon>Viridiplantae</taxon>
        <taxon>Streptophyta</taxon>
        <taxon>Embryophyta</taxon>
        <taxon>Tracheophyta</taxon>
        <taxon>Spermatophyta</taxon>
        <taxon>Magnoliopsida</taxon>
        <taxon>Liliopsida</taxon>
        <taxon>Zingiberales</taxon>
        <taxon>Musaceae</taxon>
        <taxon>Ensete</taxon>
    </lineage>
</organism>
<reference evidence="1 2" key="1">
    <citation type="submission" date="2022-12" db="EMBL/GenBank/DDBJ databases">
        <title>Chromosome-scale assembly of the Ensete ventricosum genome.</title>
        <authorList>
            <person name="Dussert Y."/>
            <person name="Stocks J."/>
            <person name="Wendawek A."/>
            <person name="Woldeyes F."/>
            <person name="Nichols R.A."/>
            <person name="Borrell J.S."/>
        </authorList>
    </citation>
    <scope>NUCLEOTIDE SEQUENCE [LARGE SCALE GENOMIC DNA]</scope>
    <source>
        <strain evidence="2">cv. Maze</strain>
        <tissue evidence="1">Seeds</tissue>
    </source>
</reference>
<evidence type="ECO:0000313" key="2">
    <source>
        <dbReference type="Proteomes" id="UP001222027"/>
    </source>
</evidence>
<protein>
    <submittedName>
        <fullName evidence="1">Uncharacterized protein</fullName>
    </submittedName>
</protein>
<dbReference type="Proteomes" id="UP001222027">
    <property type="component" value="Unassembled WGS sequence"/>
</dbReference>
<accession>A0AAV8R1V9</accession>
<dbReference type="EMBL" id="JAQQAF010000005">
    <property type="protein sequence ID" value="KAJ8484818.1"/>
    <property type="molecule type" value="Genomic_DNA"/>
</dbReference>
<keyword evidence="2" id="KW-1185">Reference proteome</keyword>
<gene>
    <name evidence="1" type="ORF">OPV22_017303</name>
</gene>
<evidence type="ECO:0000313" key="1">
    <source>
        <dbReference type="EMBL" id="KAJ8484818.1"/>
    </source>
</evidence>